<organism evidence="2 3">
    <name type="scientific">Chitinophaga ginsengisoli</name>
    <dbReference type="NCBI Taxonomy" id="363837"/>
    <lineage>
        <taxon>Bacteria</taxon>
        <taxon>Pseudomonadati</taxon>
        <taxon>Bacteroidota</taxon>
        <taxon>Chitinophagia</taxon>
        <taxon>Chitinophagales</taxon>
        <taxon>Chitinophagaceae</taxon>
        <taxon>Chitinophaga</taxon>
    </lineage>
</organism>
<comment type="caution">
    <text evidence="2">The sequence shown here is derived from an EMBL/GenBank/DDBJ whole genome shotgun (WGS) entry which is preliminary data.</text>
</comment>
<dbReference type="RefSeq" id="WP_106603072.1">
    <property type="nucleotide sequence ID" value="NZ_PYGK01000006.1"/>
</dbReference>
<evidence type="ECO:0000313" key="2">
    <source>
        <dbReference type="EMBL" id="PSL29864.1"/>
    </source>
</evidence>
<accession>A0A2P8G7B9</accession>
<evidence type="ECO:0000256" key="1">
    <source>
        <dbReference type="SAM" id="SignalP"/>
    </source>
</evidence>
<sequence>MSTRLLPAGFILATLFLHACGESKKKTPAQDAVKAATVNTAFESNPPIATSINVRALKEPINGNNVLLTATFPRGVIKDNLHAIVVNDETLTLRDDGSEGDEQADDGIFSIAINEDLNALKEDLIATQTANVDKLNRKEHLFRWSGRSATVIDNQVRETNVRNLDFEKGAVINPELFKLIPDPELRERSLMITDLGVIEDPTRTFNPCTRKGDPDGVWTFGHLITQMANTPATGISVNTFLQSWLEKWMAAQIINGDNVAARTNIFSVVILPWLQASNPGAIINTGNWKTFKFNLSLAPFRLLAIVNRLDLRGNSGYKISNAGEGRFVFSVLGTNCNPLRFTTILEYGIPKRTCKELHDFAQQWWDLKALVPGTPAYNDALQKITDQFTAAGTSPSKPNGSSLNQLRTNEIALARPWELREFKIGEKGLFEEVTVKQEPALKFNRLSGATLADQQVLAVYANNNEPDILNQTYVVPDIEPISVLNFLGGKSQMPVPAHFWDAATAAGPARITNDTVRHILSVNTCSGCHAGEAKTSVGNLINDPAGIPHASFLQIAPQPFGTKPTLSAFLTGDPSQADGLFRVTDPAGRPTGSPIQWTFNDLARRAEDLQLLLKTECGKSRLVGIVRALSFRPLNFTH</sequence>
<dbReference type="AlphaFoldDB" id="A0A2P8G7B9"/>
<feature type="signal peptide" evidence="1">
    <location>
        <begin position="1"/>
        <end position="19"/>
    </location>
</feature>
<dbReference type="NCBIfam" id="NF041940">
    <property type="entry name" value="choice_anch_X"/>
    <property type="match status" value="1"/>
</dbReference>
<reference evidence="2 3" key="1">
    <citation type="submission" date="2018-03" db="EMBL/GenBank/DDBJ databases">
        <title>Genomic Encyclopedia of Archaeal and Bacterial Type Strains, Phase II (KMG-II): from individual species to whole genera.</title>
        <authorList>
            <person name="Goeker M."/>
        </authorList>
    </citation>
    <scope>NUCLEOTIDE SEQUENCE [LARGE SCALE GENOMIC DNA]</scope>
    <source>
        <strain evidence="2 3">DSM 18107</strain>
    </source>
</reference>
<proteinExistence type="predicted"/>
<keyword evidence="1" id="KW-0732">Signal</keyword>
<dbReference type="EMBL" id="PYGK01000006">
    <property type="protein sequence ID" value="PSL29864.1"/>
    <property type="molecule type" value="Genomic_DNA"/>
</dbReference>
<dbReference type="OrthoDB" id="606708at2"/>
<evidence type="ECO:0000313" key="3">
    <source>
        <dbReference type="Proteomes" id="UP000240978"/>
    </source>
</evidence>
<evidence type="ECO:0008006" key="4">
    <source>
        <dbReference type="Google" id="ProtNLM"/>
    </source>
</evidence>
<name>A0A2P8G7B9_9BACT</name>
<keyword evidence="3" id="KW-1185">Reference proteome</keyword>
<protein>
    <recommendedName>
        <fullName evidence="4">Cytochrome c domain-containing protein</fullName>
    </recommendedName>
</protein>
<gene>
    <name evidence="2" type="ORF">CLV42_106199</name>
</gene>
<dbReference type="Proteomes" id="UP000240978">
    <property type="component" value="Unassembled WGS sequence"/>
</dbReference>
<feature type="chain" id="PRO_5015195999" description="Cytochrome c domain-containing protein" evidence="1">
    <location>
        <begin position="20"/>
        <end position="638"/>
    </location>
</feature>